<dbReference type="EnsemblMetazoa" id="CapteT219048">
    <property type="protein sequence ID" value="CapteP219048"/>
    <property type="gene ID" value="CapteG219048"/>
</dbReference>
<dbReference type="EMBL" id="KB310391">
    <property type="protein sequence ID" value="ELT91704.1"/>
    <property type="molecule type" value="Genomic_DNA"/>
</dbReference>
<feature type="region of interest" description="Disordered" evidence="1">
    <location>
        <begin position="189"/>
        <end position="236"/>
    </location>
</feature>
<evidence type="ECO:0000313" key="3">
    <source>
        <dbReference type="EnsemblMetazoa" id="CapteP219048"/>
    </source>
</evidence>
<gene>
    <name evidence="2" type="ORF">CAPTEDRAFT_219048</name>
</gene>
<reference evidence="3" key="3">
    <citation type="submission" date="2015-06" db="UniProtKB">
        <authorList>
            <consortium name="EnsemblMetazoa"/>
        </authorList>
    </citation>
    <scope>IDENTIFICATION</scope>
</reference>
<dbReference type="EMBL" id="AMQN01002916">
    <property type="status" value="NOT_ANNOTATED_CDS"/>
    <property type="molecule type" value="Genomic_DNA"/>
</dbReference>
<reference evidence="2 4" key="2">
    <citation type="journal article" date="2013" name="Nature">
        <title>Insights into bilaterian evolution from three spiralian genomes.</title>
        <authorList>
            <person name="Simakov O."/>
            <person name="Marletaz F."/>
            <person name="Cho S.J."/>
            <person name="Edsinger-Gonzales E."/>
            <person name="Havlak P."/>
            <person name="Hellsten U."/>
            <person name="Kuo D.H."/>
            <person name="Larsson T."/>
            <person name="Lv J."/>
            <person name="Arendt D."/>
            <person name="Savage R."/>
            <person name="Osoegawa K."/>
            <person name="de Jong P."/>
            <person name="Grimwood J."/>
            <person name="Chapman J.A."/>
            <person name="Shapiro H."/>
            <person name="Aerts A."/>
            <person name="Otillar R.P."/>
            <person name="Terry A.Y."/>
            <person name="Boore J.L."/>
            <person name="Grigoriev I.V."/>
            <person name="Lindberg D.R."/>
            <person name="Seaver E.C."/>
            <person name="Weisblat D.A."/>
            <person name="Putnam N.H."/>
            <person name="Rokhsar D.S."/>
        </authorList>
    </citation>
    <scope>NUCLEOTIDE SEQUENCE</scope>
    <source>
        <strain evidence="2 4">I ESC-2004</strain>
    </source>
</reference>
<accession>R7TDA3</accession>
<name>R7TDA3_CAPTE</name>
<dbReference type="HOGENOM" id="CLU_1176415_0_0_1"/>
<proteinExistence type="predicted"/>
<dbReference type="AlphaFoldDB" id="R7TDA3"/>
<keyword evidence="4" id="KW-1185">Reference proteome</keyword>
<reference evidence="4" key="1">
    <citation type="submission" date="2012-12" db="EMBL/GenBank/DDBJ databases">
        <authorList>
            <person name="Hellsten U."/>
            <person name="Grimwood J."/>
            <person name="Chapman J.A."/>
            <person name="Shapiro H."/>
            <person name="Aerts A."/>
            <person name="Otillar R.P."/>
            <person name="Terry A.Y."/>
            <person name="Boore J.L."/>
            <person name="Simakov O."/>
            <person name="Marletaz F."/>
            <person name="Cho S.-J."/>
            <person name="Edsinger-Gonzales E."/>
            <person name="Havlak P."/>
            <person name="Kuo D.-H."/>
            <person name="Larsson T."/>
            <person name="Lv J."/>
            <person name="Arendt D."/>
            <person name="Savage R."/>
            <person name="Osoegawa K."/>
            <person name="de Jong P."/>
            <person name="Lindberg D.R."/>
            <person name="Seaver E.C."/>
            <person name="Weisblat D.A."/>
            <person name="Putnam N.H."/>
            <person name="Grigoriev I.V."/>
            <person name="Rokhsar D.S."/>
        </authorList>
    </citation>
    <scope>NUCLEOTIDE SEQUENCE</scope>
    <source>
        <strain evidence="4">I ESC-2004</strain>
    </source>
</reference>
<protein>
    <submittedName>
        <fullName evidence="2 3">Uncharacterized protein</fullName>
    </submittedName>
</protein>
<organism evidence="2">
    <name type="scientific">Capitella teleta</name>
    <name type="common">Polychaete worm</name>
    <dbReference type="NCBI Taxonomy" id="283909"/>
    <lineage>
        <taxon>Eukaryota</taxon>
        <taxon>Metazoa</taxon>
        <taxon>Spiralia</taxon>
        <taxon>Lophotrochozoa</taxon>
        <taxon>Annelida</taxon>
        <taxon>Polychaeta</taxon>
        <taxon>Sedentaria</taxon>
        <taxon>Scolecida</taxon>
        <taxon>Capitellidae</taxon>
        <taxon>Capitella</taxon>
    </lineage>
</organism>
<evidence type="ECO:0000313" key="2">
    <source>
        <dbReference type="EMBL" id="ELT91704.1"/>
    </source>
</evidence>
<evidence type="ECO:0000256" key="1">
    <source>
        <dbReference type="SAM" id="MobiDB-lite"/>
    </source>
</evidence>
<sequence length="236" mass="26646">MADKPERVGNIKSDIDKDWALLIIKVKNVRTDSIDVKWPSKNEDGKLKVQSGAYTLFNQRLPKKIIESECPPKEVIGDYQMTTGILCITYGLLYLDTFRLMQYTKQRRLWLNMLLIRLWGGAFFTTRRGSSARGKAKARTGKAKEKEEMVLDDIAEAMEAMDKAEVVKASNPKGAFEIRIRIRKAKPSYWSSDWSPGTSPIRDASANNQVGSESASMLMLDSQDNVTSESRACCEH</sequence>
<feature type="compositionally biased region" description="Polar residues" evidence="1">
    <location>
        <begin position="205"/>
        <end position="215"/>
    </location>
</feature>
<feature type="compositionally biased region" description="Polar residues" evidence="1">
    <location>
        <begin position="189"/>
        <end position="198"/>
    </location>
</feature>
<evidence type="ECO:0000313" key="4">
    <source>
        <dbReference type="Proteomes" id="UP000014760"/>
    </source>
</evidence>
<dbReference type="Proteomes" id="UP000014760">
    <property type="component" value="Unassembled WGS sequence"/>
</dbReference>